<sequence>MLALTACAQDPSVINAREQADEVAQKLTRYLAWVPEDVGYSLTRDKRVEVFDVSGTKFSLDNPGRVLIRVHGKGWKYETFIFVAGTPTPEVVMCFEITVSYSDADVDEVDCPAGRPGTFRPPPRLPAAAFEQLKKHLPRKLDLVAAERVVLGLDLDPRIREDVRQINGVIGVAVREGPGSCLFARVKPPEVEVWHPSPIQVMPGEGECSAAEAANGYAQRPPH</sequence>
<protein>
    <recommendedName>
        <fullName evidence="3">Lipoprotein</fullName>
    </recommendedName>
</protein>
<dbReference type="RefSeq" id="WP_387407974.1">
    <property type="nucleotide sequence ID" value="NZ_JBIASD010000001.1"/>
</dbReference>
<proteinExistence type="predicted"/>
<dbReference type="Proteomes" id="UP001602013">
    <property type="component" value="Unassembled WGS sequence"/>
</dbReference>
<evidence type="ECO:0008006" key="3">
    <source>
        <dbReference type="Google" id="ProtNLM"/>
    </source>
</evidence>
<name>A0ABW6SIK5_9ACTN</name>
<reference evidence="1 2" key="1">
    <citation type="submission" date="2024-10" db="EMBL/GenBank/DDBJ databases">
        <title>The Natural Products Discovery Center: Release of the First 8490 Sequenced Strains for Exploring Actinobacteria Biosynthetic Diversity.</title>
        <authorList>
            <person name="Kalkreuter E."/>
            <person name="Kautsar S.A."/>
            <person name="Yang D."/>
            <person name="Bader C.D."/>
            <person name="Teijaro C.N."/>
            <person name="Fluegel L."/>
            <person name="Davis C.M."/>
            <person name="Simpson J.R."/>
            <person name="Lauterbach L."/>
            <person name="Steele A.D."/>
            <person name="Gui C."/>
            <person name="Meng S."/>
            <person name="Li G."/>
            <person name="Viehrig K."/>
            <person name="Ye F."/>
            <person name="Su P."/>
            <person name="Kiefer A.F."/>
            <person name="Nichols A."/>
            <person name="Cepeda A.J."/>
            <person name="Yan W."/>
            <person name="Fan B."/>
            <person name="Jiang Y."/>
            <person name="Adhikari A."/>
            <person name="Zheng C.-J."/>
            <person name="Schuster L."/>
            <person name="Cowan T.M."/>
            <person name="Smanski M.J."/>
            <person name="Chevrette M.G."/>
            <person name="De Carvalho L.P.S."/>
            <person name="Shen B."/>
        </authorList>
    </citation>
    <scope>NUCLEOTIDE SEQUENCE [LARGE SCALE GENOMIC DNA]</scope>
    <source>
        <strain evidence="1 2">NPDC002173</strain>
    </source>
</reference>
<gene>
    <name evidence="1" type="ORF">ACFYXI_00410</name>
</gene>
<evidence type="ECO:0000313" key="2">
    <source>
        <dbReference type="Proteomes" id="UP001602013"/>
    </source>
</evidence>
<keyword evidence="2" id="KW-1185">Reference proteome</keyword>
<accession>A0ABW6SIK5</accession>
<evidence type="ECO:0000313" key="1">
    <source>
        <dbReference type="EMBL" id="MFF3664022.1"/>
    </source>
</evidence>
<comment type="caution">
    <text evidence="1">The sequence shown here is derived from an EMBL/GenBank/DDBJ whole genome shotgun (WGS) entry which is preliminary data.</text>
</comment>
<organism evidence="1 2">
    <name type="scientific">Microtetraspora malaysiensis</name>
    <dbReference type="NCBI Taxonomy" id="161358"/>
    <lineage>
        <taxon>Bacteria</taxon>
        <taxon>Bacillati</taxon>
        <taxon>Actinomycetota</taxon>
        <taxon>Actinomycetes</taxon>
        <taxon>Streptosporangiales</taxon>
        <taxon>Streptosporangiaceae</taxon>
        <taxon>Microtetraspora</taxon>
    </lineage>
</organism>
<dbReference type="EMBL" id="JBIASD010000001">
    <property type="protein sequence ID" value="MFF3664022.1"/>
    <property type="molecule type" value="Genomic_DNA"/>
</dbReference>